<keyword evidence="3" id="KW-1185">Reference proteome</keyword>
<dbReference type="CDD" id="cd22191">
    <property type="entry name" value="DPBB_RlpA_EXP_N-like"/>
    <property type="match status" value="1"/>
</dbReference>
<organism evidence="2 3">
    <name type="scientific">Talaromyces stipitatus (strain ATCC 10500 / CBS 375.48 / QM 6759 / NRRL 1006)</name>
    <name type="common">Penicillium stipitatum</name>
    <dbReference type="NCBI Taxonomy" id="441959"/>
    <lineage>
        <taxon>Eukaryota</taxon>
        <taxon>Fungi</taxon>
        <taxon>Dikarya</taxon>
        <taxon>Ascomycota</taxon>
        <taxon>Pezizomycotina</taxon>
        <taxon>Eurotiomycetes</taxon>
        <taxon>Eurotiomycetidae</taxon>
        <taxon>Eurotiales</taxon>
        <taxon>Trichocomaceae</taxon>
        <taxon>Talaromyces</taxon>
        <taxon>Talaromyces sect. Talaromyces</taxon>
    </lineage>
</organism>
<proteinExistence type="predicted"/>
<dbReference type="RefSeq" id="XP_002340105.1">
    <property type="nucleotide sequence ID" value="XM_002340064.1"/>
</dbReference>
<dbReference type="HOGENOM" id="CLU_415134_0_0_1"/>
<evidence type="ECO:0000256" key="1">
    <source>
        <dbReference type="SAM" id="MobiDB-lite"/>
    </source>
</evidence>
<accession>B8LX68</accession>
<feature type="compositionally biased region" description="Polar residues" evidence="1">
    <location>
        <begin position="21"/>
        <end position="33"/>
    </location>
</feature>
<dbReference type="AlphaFoldDB" id="B8LX68"/>
<evidence type="ECO:0000313" key="2">
    <source>
        <dbReference type="EMBL" id="EED22718.1"/>
    </source>
</evidence>
<feature type="region of interest" description="Disordered" evidence="1">
    <location>
        <begin position="267"/>
        <end position="305"/>
    </location>
</feature>
<dbReference type="OrthoDB" id="2564987at2759"/>
<dbReference type="Proteomes" id="UP000001745">
    <property type="component" value="Unassembled WGS sequence"/>
</dbReference>
<gene>
    <name evidence="2" type="ORF">TSTA_062060</name>
</gene>
<dbReference type="STRING" id="441959.B8LX68"/>
<dbReference type="VEuPathDB" id="FungiDB:TSTA_062060"/>
<dbReference type="EMBL" id="EQ962652">
    <property type="protein sequence ID" value="EED22718.1"/>
    <property type="molecule type" value="Genomic_DNA"/>
</dbReference>
<dbReference type="InParanoid" id="B8LX68"/>
<dbReference type="GeneID" id="8110245"/>
<name>B8LX68_TALSN</name>
<feature type="region of interest" description="Disordered" evidence="1">
    <location>
        <begin position="1"/>
        <end position="67"/>
    </location>
</feature>
<sequence>MGTKEPLTEPEVPQFSDYAPTRSQDSAPGSETPNPHDGPYRGTRRQTARSSPNRETGGRSQGSQATVMEDTMHPARAAALNEDSFSKLLKEAREAYSTDLQDFRVDHSLYESQNKKIKTIHQWMKDSVNSSYFQTCLAVTHDWVKGYNNLKAQVGQGTRETQKSIRSEYNKLMGSFKPGHKDLNGWITKWEETMIKGQKKSMAFALDTEEWSSRFLEVIRPLDEAWATAFELTVETKLDEGTLTFKELANAFRRLISRIKRERSNSRVSKGSFYTRERETERERKDQPREHSQGRDRSRGRSSTPIKKHFTLSSYFSNVPNLNARINEYNQWFGRIAIFILLAINLCQSHQLISSGEGFATYYYDIKQPDACHISLSNMNSIPMQCGPSADDVNSNYIVAINLTQLNLDMTFYCGKQVIIPINDKISTLLLFVGDGCKRSGGGSPSSDTWNSEAASRLDLSYSVLDELADGAACGKGYIRITWEIRDVLLYDFNSNVSRSQQGLVTSETSALVTPNSAASTVCFEGSWQCSRNSEVLEQCFDQIWIPHATCPADHGIKERCHFPFNFADKCEYEEELSSSSSDGVSTSESVPTPTTGTVITASTTFATSILNSVSKGITRTTPGLSGWATSALSVTRQSLNSTKIVIITETTTVCVSSSSL</sequence>
<reference evidence="3" key="1">
    <citation type="journal article" date="2015" name="Genome Announc.">
        <title>Genome sequence of the AIDS-associated pathogen Penicillium marneffei (ATCC18224) and its near taxonomic relative Talaromyces stipitatus (ATCC10500).</title>
        <authorList>
            <person name="Nierman W.C."/>
            <person name="Fedorova-Abrams N.D."/>
            <person name="Andrianopoulos A."/>
        </authorList>
    </citation>
    <scope>NUCLEOTIDE SEQUENCE [LARGE SCALE GENOMIC DNA]</scope>
    <source>
        <strain evidence="3">ATCC 10500 / CBS 375.48 / QM 6759 / NRRL 1006</strain>
    </source>
</reference>
<evidence type="ECO:0000313" key="3">
    <source>
        <dbReference type="Proteomes" id="UP000001745"/>
    </source>
</evidence>
<protein>
    <submittedName>
        <fullName evidence="2">Uncharacterized protein</fullName>
    </submittedName>
</protein>
<feature type="compositionally biased region" description="Basic and acidic residues" evidence="1">
    <location>
        <begin position="275"/>
        <end position="299"/>
    </location>
</feature>